<dbReference type="Pfam" id="PF25944">
    <property type="entry name" value="Beta-barrel_RND"/>
    <property type="match status" value="1"/>
</dbReference>
<dbReference type="GO" id="GO:0030313">
    <property type="term" value="C:cell envelope"/>
    <property type="evidence" value="ECO:0007669"/>
    <property type="project" value="UniProtKB-SubCell"/>
</dbReference>
<comment type="similarity">
    <text evidence="2">Belongs to the membrane fusion protein (MFP) (TC 8.A.1) family.</text>
</comment>
<dbReference type="GO" id="GO:0046677">
    <property type="term" value="P:response to antibiotic"/>
    <property type="evidence" value="ECO:0007669"/>
    <property type="project" value="TreeGrafter"/>
</dbReference>
<evidence type="ECO:0000256" key="2">
    <source>
        <dbReference type="ARBA" id="ARBA00009477"/>
    </source>
</evidence>
<evidence type="ECO:0000259" key="6">
    <source>
        <dbReference type="Pfam" id="PF25967"/>
    </source>
</evidence>
<dbReference type="PANTHER" id="PTHR30158:SF23">
    <property type="entry name" value="MULTIDRUG RESISTANCE PROTEIN MEXA"/>
    <property type="match status" value="1"/>
</dbReference>
<dbReference type="PANTHER" id="PTHR30158">
    <property type="entry name" value="ACRA/E-RELATED COMPONENT OF DRUG EFFLUX TRANSPORTER"/>
    <property type="match status" value="1"/>
</dbReference>
<feature type="domain" description="Multidrug resistance protein MdtA-like alpha-helical hairpin" evidence="3">
    <location>
        <begin position="91"/>
        <end position="151"/>
    </location>
</feature>
<proteinExistence type="inferred from homology"/>
<gene>
    <name evidence="7" type="ORF">DGD08_13990</name>
</gene>
<organism evidence="7 8">
    <name type="scientific">Gemmatimonas aurantiaca</name>
    <dbReference type="NCBI Taxonomy" id="173480"/>
    <lineage>
        <taxon>Bacteria</taxon>
        <taxon>Pseudomonadati</taxon>
        <taxon>Gemmatimonadota</taxon>
        <taxon>Gemmatimonadia</taxon>
        <taxon>Gemmatimonadales</taxon>
        <taxon>Gemmatimonadaceae</taxon>
        <taxon>Gemmatimonas</taxon>
    </lineage>
</organism>
<feature type="domain" description="Multidrug resistance protein MdtA-like beta-barrel" evidence="5">
    <location>
        <begin position="194"/>
        <end position="268"/>
    </location>
</feature>
<evidence type="ECO:0000313" key="7">
    <source>
        <dbReference type="EMBL" id="HCT58310.1"/>
    </source>
</evidence>
<accession>A0A3D4VB17</accession>
<evidence type="ECO:0000259" key="4">
    <source>
        <dbReference type="Pfam" id="PF25917"/>
    </source>
</evidence>
<dbReference type="Gene3D" id="2.40.30.170">
    <property type="match status" value="1"/>
</dbReference>
<dbReference type="Pfam" id="PF25967">
    <property type="entry name" value="RND-MFP_C"/>
    <property type="match status" value="1"/>
</dbReference>
<dbReference type="InterPro" id="IPR058627">
    <property type="entry name" value="MdtA-like_C"/>
</dbReference>
<comment type="caution">
    <text evidence="7">The sequence shown here is derived from an EMBL/GenBank/DDBJ whole genome shotgun (WGS) entry which is preliminary data.</text>
</comment>
<dbReference type="InterPro" id="IPR058624">
    <property type="entry name" value="MdtA-like_HH"/>
</dbReference>
<dbReference type="NCBIfam" id="TIGR01730">
    <property type="entry name" value="RND_mfp"/>
    <property type="match status" value="1"/>
</dbReference>
<dbReference type="EMBL" id="DPIY01000010">
    <property type="protein sequence ID" value="HCT58310.1"/>
    <property type="molecule type" value="Genomic_DNA"/>
</dbReference>
<sequence>MTSKMLMAGFTAVVLLQACKREHAKEEETSRFLAIRPLVLDTSYEKPYVAQVRSLRNIEIRAQEKGFLEEMPVDEGRTVKAGQLLFRIMPKVYEAELQKAEAEVRMAEIELENTQSLVTKRIVSKNEQAMAQAKLDGARAEAAQARLHLSFTEIRAPFDGVLDRIPKKLGSLIEEGELLSTLSDNRRVFAYYNVSEPEYLDYRSKTPNGSGQKVTLLLANNTRFPHKGEVETIEGEFDHETGNIAFRAVFPNPDGLLRNGETGKVLMTVPYTQAMVIPQKATYEIQDKTYVFVIDEANKVHARLITVTGRMPDLFVVGSGLSVNDKILLEGVQKVKDDDVIKFELKDTRQVLASLRLKAE</sequence>
<dbReference type="InterPro" id="IPR058626">
    <property type="entry name" value="MdtA-like_b-barrel"/>
</dbReference>
<reference evidence="7 8" key="1">
    <citation type="journal article" date="2018" name="Nat. Biotechnol.">
        <title>A standardized bacterial taxonomy based on genome phylogeny substantially revises the tree of life.</title>
        <authorList>
            <person name="Parks D.H."/>
            <person name="Chuvochina M."/>
            <person name="Waite D.W."/>
            <person name="Rinke C."/>
            <person name="Skarshewski A."/>
            <person name="Chaumeil P.A."/>
            <person name="Hugenholtz P."/>
        </authorList>
    </citation>
    <scope>NUCLEOTIDE SEQUENCE [LARGE SCALE GENOMIC DNA]</scope>
    <source>
        <strain evidence="7">UBA8844</strain>
    </source>
</reference>
<dbReference type="Gene3D" id="2.40.50.100">
    <property type="match status" value="1"/>
</dbReference>
<dbReference type="OMA" id="DGHSRLM"/>
<evidence type="ECO:0000313" key="8">
    <source>
        <dbReference type="Proteomes" id="UP000264071"/>
    </source>
</evidence>
<dbReference type="GO" id="GO:0005886">
    <property type="term" value="C:plasma membrane"/>
    <property type="evidence" value="ECO:0007669"/>
    <property type="project" value="TreeGrafter"/>
</dbReference>
<comment type="subcellular location">
    <subcellularLocation>
        <location evidence="1">Cell envelope</location>
    </subcellularLocation>
</comment>
<dbReference type="InterPro" id="IPR006143">
    <property type="entry name" value="RND_pump_MFP"/>
</dbReference>
<dbReference type="AlphaFoldDB" id="A0A3D4VB17"/>
<dbReference type="Pfam" id="PF25876">
    <property type="entry name" value="HH_MFP_RND"/>
    <property type="match status" value="1"/>
</dbReference>
<dbReference type="Pfam" id="PF25917">
    <property type="entry name" value="BSH_RND"/>
    <property type="match status" value="1"/>
</dbReference>
<feature type="domain" description="Multidrug resistance protein MdtA-like C-terminal permuted SH3" evidence="6">
    <location>
        <begin position="273"/>
        <end position="334"/>
    </location>
</feature>
<dbReference type="InterPro" id="IPR058625">
    <property type="entry name" value="MdtA-like_BSH"/>
</dbReference>
<dbReference type="Gene3D" id="1.10.287.470">
    <property type="entry name" value="Helix hairpin bin"/>
    <property type="match status" value="1"/>
</dbReference>
<evidence type="ECO:0000259" key="3">
    <source>
        <dbReference type="Pfam" id="PF25876"/>
    </source>
</evidence>
<dbReference type="PROSITE" id="PS51257">
    <property type="entry name" value="PROKAR_LIPOPROTEIN"/>
    <property type="match status" value="1"/>
</dbReference>
<protein>
    <submittedName>
        <fullName evidence="7">Efflux RND transporter periplasmic adaptor subunit</fullName>
    </submittedName>
</protein>
<name>A0A3D4VB17_9BACT</name>
<dbReference type="Gene3D" id="2.40.420.20">
    <property type="match status" value="1"/>
</dbReference>
<dbReference type="Proteomes" id="UP000264071">
    <property type="component" value="Unassembled WGS sequence"/>
</dbReference>
<dbReference type="GO" id="GO:0022857">
    <property type="term" value="F:transmembrane transporter activity"/>
    <property type="evidence" value="ECO:0007669"/>
    <property type="project" value="InterPro"/>
</dbReference>
<evidence type="ECO:0000259" key="5">
    <source>
        <dbReference type="Pfam" id="PF25944"/>
    </source>
</evidence>
<dbReference type="SUPFAM" id="SSF111369">
    <property type="entry name" value="HlyD-like secretion proteins"/>
    <property type="match status" value="1"/>
</dbReference>
<feature type="domain" description="Multidrug resistance protein MdtA-like barrel-sandwich hybrid" evidence="4">
    <location>
        <begin position="56"/>
        <end position="178"/>
    </location>
</feature>
<evidence type="ECO:0000256" key="1">
    <source>
        <dbReference type="ARBA" id="ARBA00004196"/>
    </source>
</evidence>